<name>A0A395JLK9_9GAMM</name>
<dbReference type="Proteomes" id="UP000253083">
    <property type="component" value="Unassembled WGS sequence"/>
</dbReference>
<dbReference type="AlphaFoldDB" id="A0A395JLK9"/>
<evidence type="ECO:0000313" key="1">
    <source>
        <dbReference type="EMBL" id="RBP50737.1"/>
    </source>
</evidence>
<protein>
    <submittedName>
        <fullName evidence="1">Uncharacterized protein</fullName>
    </submittedName>
</protein>
<dbReference type="EMBL" id="QNRT01000002">
    <property type="protein sequence ID" value="RBP50737.1"/>
    <property type="molecule type" value="Genomic_DNA"/>
</dbReference>
<sequence length="68" mass="7933">MSDLNSCKSIHMQNLLRGDYKNILLLNSVIFKGDYQQQSSQWVGSEIMVRQVYSDRHYQRIPATNSLL</sequence>
<proteinExistence type="predicted"/>
<reference evidence="1 2" key="1">
    <citation type="submission" date="2018-06" db="EMBL/GenBank/DDBJ databases">
        <title>Genomic Encyclopedia of Type Strains, Phase IV (KMG-IV): sequencing the most valuable type-strain genomes for metagenomic binning, comparative biology and taxonomic classification.</title>
        <authorList>
            <person name="Goeker M."/>
        </authorList>
    </citation>
    <scope>NUCLEOTIDE SEQUENCE [LARGE SCALE GENOMIC DNA]</scope>
    <source>
        <strain evidence="1 2">DSM 24032</strain>
    </source>
</reference>
<keyword evidence="2" id="KW-1185">Reference proteome</keyword>
<organism evidence="1 2">
    <name type="scientific">Arenicella xantha</name>
    <dbReference type="NCBI Taxonomy" id="644221"/>
    <lineage>
        <taxon>Bacteria</taxon>
        <taxon>Pseudomonadati</taxon>
        <taxon>Pseudomonadota</taxon>
        <taxon>Gammaproteobacteria</taxon>
        <taxon>Arenicellales</taxon>
        <taxon>Arenicellaceae</taxon>
        <taxon>Arenicella</taxon>
    </lineage>
</organism>
<dbReference type="InParanoid" id="A0A395JLK9"/>
<comment type="caution">
    <text evidence="1">The sequence shown here is derived from an EMBL/GenBank/DDBJ whole genome shotgun (WGS) entry which is preliminary data.</text>
</comment>
<evidence type="ECO:0000313" key="2">
    <source>
        <dbReference type="Proteomes" id="UP000253083"/>
    </source>
</evidence>
<gene>
    <name evidence="1" type="ORF">DFR28_102149</name>
</gene>
<accession>A0A395JLK9</accession>